<dbReference type="InterPro" id="IPR021255">
    <property type="entry name" value="DUF2807"/>
</dbReference>
<dbReference type="RefSeq" id="WP_182805615.1">
    <property type="nucleotide sequence ID" value="NZ_CP060007.1"/>
</dbReference>
<dbReference type="Gene3D" id="2.160.20.120">
    <property type="match status" value="1"/>
</dbReference>
<organism evidence="2 3">
    <name type="scientific">Lacibacter sediminis</name>
    <dbReference type="NCBI Taxonomy" id="2760713"/>
    <lineage>
        <taxon>Bacteria</taxon>
        <taxon>Pseudomonadati</taxon>
        <taxon>Bacteroidota</taxon>
        <taxon>Chitinophagia</taxon>
        <taxon>Chitinophagales</taxon>
        <taxon>Chitinophagaceae</taxon>
        <taxon>Lacibacter</taxon>
    </lineage>
</organism>
<dbReference type="PROSITE" id="PS51257">
    <property type="entry name" value="PROKAR_LIPOPROTEIN"/>
    <property type="match status" value="1"/>
</dbReference>
<gene>
    <name evidence="2" type="ORF">H4075_07605</name>
</gene>
<dbReference type="AlphaFoldDB" id="A0A7G5XKN5"/>
<evidence type="ECO:0000259" key="1">
    <source>
        <dbReference type="Pfam" id="PF10988"/>
    </source>
</evidence>
<keyword evidence="3" id="KW-1185">Reference proteome</keyword>
<dbReference type="Pfam" id="PF10988">
    <property type="entry name" value="DUF2807"/>
    <property type="match status" value="1"/>
</dbReference>
<protein>
    <submittedName>
        <fullName evidence="2">DUF2807 domain-containing protein</fullName>
    </submittedName>
</protein>
<evidence type="ECO:0000313" key="2">
    <source>
        <dbReference type="EMBL" id="QNA46038.1"/>
    </source>
</evidence>
<sequence length="233" mass="25751">MKRSYIFLCLVIFIGLIFTSCRKEGFQTITKELNVHDFSKLEIAGEFDIRVTQGANYSVRITGRERDLADLEIKVFDHLLLMDYPHFDLRRQKAIITITMPSLQDMVFAGVSNITVEGFTETVPVRVETSGESKLHLKMNAPLFQLLASSLSEITLDGIAGELKAETAGAAIIDTYATPVVKATAVAASQSTIKVFALQWISATAAGKSRIYYKGNPQQENLVISGDARIIEE</sequence>
<dbReference type="KEGG" id="lacs:H4075_07605"/>
<feature type="domain" description="Putative auto-transporter adhesin head GIN" evidence="1">
    <location>
        <begin position="37"/>
        <end position="217"/>
    </location>
</feature>
<evidence type="ECO:0000313" key="3">
    <source>
        <dbReference type="Proteomes" id="UP000515344"/>
    </source>
</evidence>
<dbReference type="Proteomes" id="UP000515344">
    <property type="component" value="Chromosome"/>
</dbReference>
<proteinExistence type="predicted"/>
<accession>A0A7G5XKN5</accession>
<reference evidence="3" key="1">
    <citation type="submission" date="2020-08" db="EMBL/GenBank/DDBJ databases">
        <title>Lacibacter sp. S13-6-6 genome sequencing.</title>
        <authorList>
            <person name="Jin L."/>
        </authorList>
    </citation>
    <scope>NUCLEOTIDE SEQUENCE [LARGE SCALE GENOMIC DNA]</scope>
    <source>
        <strain evidence="3">S13-6-6</strain>
    </source>
</reference>
<name>A0A7G5XKN5_9BACT</name>
<dbReference type="EMBL" id="CP060007">
    <property type="protein sequence ID" value="QNA46038.1"/>
    <property type="molecule type" value="Genomic_DNA"/>
</dbReference>